<gene>
    <name evidence="3" type="ORF">METZ01_LOCUS498194</name>
</gene>
<dbReference type="Pfam" id="PF00472">
    <property type="entry name" value="RF-1"/>
    <property type="match status" value="1"/>
</dbReference>
<sequence length="235" mass="26534">LDSELQTLIDKVNQIEFTAMFSGQFDRRNALLAVHAGSGGVEAQDWASMLLRMYIRWANQKKLVNKVVDVSPGEEAGIYSATLQIIGDFSYGHMRSEHGVHRLVRMSPFDADHKRHTSFALVEVTPEVEEGVDIELDQKEVRIDVFRAGGHGGQSVQKNSTAVRMTHIPTGIKAICQNERSLHQNKEIATKILLGRLMEREMKIQAEKKSKIKGDHVSAEWGNQIRSYVLHPYQM</sequence>
<dbReference type="SMART" id="SM00937">
    <property type="entry name" value="PCRF"/>
    <property type="match status" value="1"/>
</dbReference>
<name>A0A383DM41_9ZZZZ</name>
<organism evidence="3">
    <name type="scientific">marine metagenome</name>
    <dbReference type="NCBI Taxonomy" id="408172"/>
    <lineage>
        <taxon>unclassified sequences</taxon>
        <taxon>metagenomes</taxon>
        <taxon>ecological metagenomes</taxon>
    </lineage>
</organism>
<comment type="similarity">
    <text evidence="1">Belongs to the prokaryotic/mitochondrial release factor family.</text>
</comment>
<evidence type="ECO:0000313" key="3">
    <source>
        <dbReference type="EMBL" id="SVE45340.1"/>
    </source>
</evidence>
<feature type="non-terminal residue" evidence="3">
    <location>
        <position position="1"/>
    </location>
</feature>
<reference evidence="3" key="1">
    <citation type="submission" date="2018-05" db="EMBL/GenBank/DDBJ databases">
        <authorList>
            <person name="Lanie J.A."/>
            <person name="Ng W.-L."/>
            <person name="Kazmierczak K.M."/>
            <person name="Andrzejewski T.M."/>
            <person name="Davidsen T.M."/>
            <person name="Wayne K.J."/>
            <person name="Tettelin H."/>
            <person name="Glass J.I."/>
            <person name="Rusch D."/>
            <person name="Podicherti R."/>
            <person name="Tsui H.-C.T."/>
            <person name="Winkler M.E."/>
        </authorList>
    </citation>
    <scope>NUCLEOTIDE SEQUENCE</scope>
</reference>
<feature type="non-terminal residue" evidence="3">
    <location>
        <position position="235"/>
    </location>
</feature>
<accession>A0A383DM41</accession>
<protein>
    <recommendedName>
        <fullName evidence="2">Peptide chain release factor domain-containing protein</fullName>
    </recommendedName>
</protein>
<dbReference type="InterPro" id="IPR005139">
    <property type="entry name" value="PCRF"/>
</dbReference>
<dbReference type="InterPro" id="IPR000352">
    <property type="entry name" value="Pep_chain_release_fac_I"/>
</dbReference>
<evidence type="ECO:0000256" key="1">
    <source>
        <dbReference type="ARBA" id="ARBA00010835"/>
    </source>
</evidence>
<feature type="domain" description="Peptide chain release factor" evidence="2">
    <location>
        <begin position="1"/>
        <end position="97"/>
    </location>
</feature>
<dbReference type="Pfam" id="PF03462">
    <property type="entry name" value="PCRF"/>
    <property type="match status" value="1"/>
</dbReference>
<dbReference type="Gene3D" id="3.30.160.20">
    <property type="match status" value="1"/>
</dbReference>
<dbReference type="PANTHER" id="PTHR43116">
    <property type="entry name" value="PEPTIDE CHAIN RELEASE FACTOR 2"/>
    <property type="match status" value="1"/>
</dbReference>
<dbReference type="AlphaFoldDB" id="A0A383DM41"/>
<dbReference type="PANTHER" id="PTHR43116:SF3">
    <property type="entry name" value="CLASS I PEPTIDE CHAIN RELEASE FACTOR"/>
    <property type="match status" value="1"/>
</dbReference>
<dbReference type="InterPro" id="IPR045853">
    <property type="entry name" value="Pep_chain_release_fac_I_sf"/>
</dbReference>
<dbReference type="GO" id="GO:0003747">
    <property type="term" value="F:translation release factor activity"/>
    <property type="evidence" value="ECO:0007669"/>
    <property type="project" value="InterPro"/>
</dbReference>
<dbReference type="GO" id="GO:0005737">
    <property type="term" value="C:cytoplasm"/>
    <property type="evidence" value="ECO:0007669"/>
    <property type="project" value="UniProtKB-ARBA"/>
</dbReference>
<dbReference type="Gene3D" id="3.30.70.1660">
    <property type="match status" value="1"/>
</dbReference>
<proteinExistence type="inferred from homology"/>
<dbReference type="SUPFAM" id="SSF75620">
    <property type="entry name" value="Release factor"/>
    <property type="match status" value="1"/>
</dbReference>
<evidence type="ECO:0000259" key="2">
    <source>
        <dbReference type="SMART" id="SM00937"/>
    </source>
</evidence>
<dbReference type="EMBL" id="UINC01218360">
    <property type="protein sequence ID" value="SVE45340.1"/>
    <property type="molecule type" value="Genomic_DNA"/>
</dbReference>